<dbReference type="PANTHER" id="PTHR47245:SF2">
    <property type="entry name" value="PEPTIDYL-PROLYL CIS-TRANS ISOMERASE HP_0175-RELATED"/>
    <property type="match status" value="1"/>
</dbReference>
<keyword evidence="1 4" id="KW-0413">Isomerase</keyword>
<dbReference type="PROSITE" id="PS01096">
    <property type="entry name" value="PPIC_PPIASE_1"/>
    <property type="match status" value="1"/>
</dbReference>
<feature type="domain" description="PpiC" evidence="3">
    <location>
        <begin position="226"/>
        <end position="329"/>
    </location>
</feature>
<dbReference type="AlphaFoldDB" id="A0A9D9EHU1"/>
<comment type="caution">
    <text evidence="4">The sequence shown here is derived from an EMBL/GenBank/DDBJ whole genome shotgun (WGS) entry which is preliminary data.</text>
</comment>
<keyword evidence="2" id="KW-0732">Signal</keyword>
<dbReference type="Pfam" id="PF13616">
    <property type="entry name" value="Rotamase_3"/>
    <property type="match status" value="2"/>
</dbReference>
<dbReference type="GO" id="GO:0003755">
    <property type="term" value="F:peptidyl-prolyl cis-trans isomerase activity"/>
    <property type="evidence" value="ECO:0007669"/>
    <property type="project" value="UniProtKB-KW"/>
</dbReference>
<evidence type="ECO:0000256" key="1">
    <source>
        <dbReference type="PROSITE-ProRule" id="PRU00278"/>
    </source>
</evidence>
<keyword evidence="1" id="KW-0697">Rotamase</keyword>
<dbReference type="EMBL" id="JADIMR010000106">
    <property type="protein sequence ID" value="MBO8447532.1"/>
    <property type="molecule type" value="Genomic_DNA"/>
</dbReference>
<dbReference type="SUPFAM" id="SSF54534">
    <property type="entry name" value="FKBP-like"/>
    <property type="match status" value="2"/>
</dbReference>
<dbReference type="InterPro" id="IPR023058">
    <property type="entry name" value="PPIase_PpiC_CS"/>
</dbReference>
<dbReference type="Gene3D" id="3.10.50.40">
    <property type="match status" value="2"/>
</dbReference>
<feature type="signal peptide" evidence="2">
    <location>
        <begin position="1"/>
        <end position="22"/>
    </location>
</feature>
<sequence>MKHAIYRSIMLAASLAASCVYASAKNDNPRIMKIGDTGISKEEFEYYYDKNSNLSKDRPTPEEYVDMFANLKLKVLEAKEKGYDTVQAYQNEIAGYRKQLAAPYLTDDSLKNALIEEEYARLKENVRVSHIMLRIIDGDTATAYAKGKDIVDMLDKGEDFARLAKEFSDDIRTKSRGGDMGFISGMTLLYPLEDAAYKCPVGKHSGLIRTPYGYHIIKVTDRRPDKGEILTAHILISKPGGADSTTVEKLRSLTDSLYSELEKGADFAQMAAKYSQDGSNAGKGGELPWITVGRTNVYFDDAAFALENPGDLSKPVETNYGWHIIKLIGRRNLPVLDGNMRSSIESVVMRDQRRTAIAGSFIAKLKDYYGFKEGKGETIATFADQKLTKEGLEQFCKEHPGIKDSVNAYINFSLTEYEDANLENKYKDFAYLMQEYRDGILLFNISNDSVWQKAGKDTTGLEAYYEAHKEDYAWELPRFKGRIIYCKTPEIREQAEELAATLPADSVSVVLKRTFNAGGKGDIQVLKAKTYIKGNDPVADYYAFKQGKKPVIKGFEDAFAIGKIMEQPESYKDVKGSVINDYQKELERKWIENLRKKYEIRVYQKVLDSIE</sequence>
<evidence type="ECO:0000259" key="3">
    <source>
        <dbReference type="PROSITE" id="PS50198"/>
    </source>
</evidence>
<dbReference type="PANTHER" id="PTHR47245">
    <property type="entry name" value="PEPTIDYLPROLYL ISOMERASE"/>
    <property type="match status" value="1"/>
</dbReference>
<reference evidence="4" key="2">
    <citation type="journal article" date="2021" name="PeerJ">
        <title>Extensive microbial diversity within the chicken gut microbiome revealed by metagenomics and culture.</title>
        <authorList>
            <person name="Gilroy R."/>
            <person name="Ravi A."/>
            <person name="Getino M."/>
            <person name="Pursley I."/>
            <person name="Horton D.L."/>
            <person name="Alikhan N.F."/>
            <person name="Baker D."/>
            <person name="Gharbi K."/>
            <person name="Hall N."/>
            <person name="Watson M."/>
            <person name="Adriaenssens E.M."/>
            <person name="Foster-Nyarko E."/>
            <person name="Jarju S."/>
            <person name="Secka A."/>
            <person name="Antonio M."/>
            <person name="Oren A."/>
            <person name="Chaudhuri R.R."/>
            <person name="La Ragione R."/>
            <person name="Hildebrand F."/>
            <person name="Pallen M.J."/>
        </authorList>
    </citation>
    <scope>NUCLEOTIDE SEQUENCE</scope>
    <source>
        <strain evidence="4">D3-1215</strain>
    </source>
</reference>
<name>A0A9D9EHU1_9BACT</name>
<feature type="domain" description="PpiC" evidence="3">
    <location>
        <begin position="123"/>
        <end position="221"/>
    </location>
</feature>
<dbReference type="Proteomes" id="UP000823637">
    <property type="component" value="Unassembled WGS sequence"/>
</dbReference>
<reference evidence="4" key="1">
    <citation type="submission" date="2020-10" db="EMBL/GenBank/DDBJ databases">
        <authorList>
            <person name="Gilroy R."/>
        </authorList>
    </citation>
    <scope>NUCLEOTIDE SEQUENCE</scope>
    <source>
        <strain evidence="4">D3-1215</strain>
    </source>
</reference>
<feature type="chain" id="PRO_5039118706" evidence="2">
    <location>
        <begin position="23"/>
        <end position="611"/>
    </location>
</feature>
<protein>
    <submittedName>
        <fullName evidence="4">Peptidylprolyl isomerase</fullName>
    </submittedName>
</protein>
<gene>
    <name evidence="4" type="ORF">IAC32_07305</name>
</gene>
<dbReference type="PROSITE" id="PS51257">
    <property type="entry name" value="PROKAR_LIPOPROTEIN"/>
    <property type="match status" value="1"/>
</dbReference>
<proteinExistence type="predicted"/>
<dbReference type="PROSITE" id="PS50198">
    <property type="entry name" value="PPIC_PPIASE_2"/>
    <property type="match status" value="2"/>
</dbReference>
<evidence type="ECO:0000256" key="2">
    <source>
        <dbReference type="SAM" id="SignalP"/>
    </source>
</evidence>
<dbReference type="InterPro" id="IPR046357">
    <property type="entry name" value="PPIase_dom_sf"/>
</dbReference>
<organism evidence="4 5">
    <name type="scientific">Candidatus Enterocola intestinipullorum</name>
    <dbReference type="NCBI Taxonomy" id="2840783"/>
    <lineage>
        <taxon>Bacteria</taxon>
        <taxon>Pseudomonadati</taxon>
        <taxon>Bacteroidota</taxon>
        <taxon>Bacteroidia</taxon>
        <taxon>Bacteroidales</taxon>
        <taxon>Candidatus Enterocola</taxon>
    </lineage>
</organism>
<dbReference type="InterPro" id="IPR050245">
    <property type="entry name" value="PrsA_foldase"/>
</dbReference>
<evidence type="ECO:0000313" key="5">
    <source>
        <dbReference type="Proteomes" id="UP000823637"/>
    </source>
</evidence>
<evidence type="ECO:0000313" key="4">
    <source>
        <dbReference type="EMBL" id="MBO8447532.1"/>
    </source>
</evidence>
<accession>A0A9D9EHU1</accession>
<dbReference type="InterPro" id="IPR000297">
    <property type="entry name" value="PPIase_PpiC"/>
</dbReference>